<dbReference type="GO" id="GO:0002143">
    <property type="term" value="P:tRNA wobble position uridine thiolation"/>
    <property type="evidence" value="ECO:0007669"/>
    <property type="project" value="InterPro"/>
</dbReference>
<dbReference type="PANTHER" id="PTHR37526">
    <property type="entry name" value="PROTEIN TUSB"/>
    <property type="match status" value="1"/>
</dbReference>
<gene>
    <name evidence="1" type="ORF">MCNOR_3285</name>
</gene>
<dbReference type="AlphaFoldDB" id="A0AA35Y2C6"/>
<protein>
    <submittedName>
        <fullName evidence="1">tRNA 2-thiouridine synthesizing protein B</fullName>
    </submittedName>
</protein>
<evidence type="ECO:0000313" key="1">
    <source>
        <dbReference type="EMBL" id="CAI8892615.1"/>
    </source>
</evidence>
<organism evidence="1 2">
    <name type="scientific">Methylococcus capsulatus</name>
    <dbReference type="NCBI Taxonomy" id="414"/>
    <lineage>
        <taxon>Bacteria</taxon>
        <taxon>Pseudomonadati</taxon>
        <taxon>Pseudomonadota</taxon>
        <taxon>Gammaproteobacteria</taxon>
        <taxon>Methylococcales</taxon>
        <taxon>Methylococcaceae</taxon>
        <taxon>Methylococcus</taxon>
    </lineage>
</organism>
<dbReference type="Proteomes" id="UP001158598">
    <property type="component" value="Chromosome"/>
</dbReference>
<sequence length="104" mass="11234">MRMSVLHLVNASPFESAALSRCLARAGEGDAVLLLENGVYGALTGCRFSREVAEAAAWLDIRVLAPDLRARGLCASSLLQTLGQVDYDGFVELAVRHELSLTWT</sequence>
<dbReference type="GO" id="GO:1990228">
    <property type="term" value="C:sulfurtransferase complex"/>
    <property type="evidence" value="ECO:0007669"/>
    <property type="project" value="TreeGrafter"/>
</dbReference>
<dbReference type="InterPro" id="IPR007215">
    <property type="entry name" value="Sulphur_relay_TusB/DsrH"/>
</dbReference>
<evidence type="ECO:0000313" key="2">
    <source>
        <dbReference type="Proteomes" id="UP001158598"/>
    </source>
</evidence>
<dbReference type="Gene3D" id="3.40.1260.10">
    <property type="entry name" value="DsrEFH-like"/>
    <property type="match status" value="1"/>
</dbReference>
<proteinExistence type="predicted"/>
<dbReference type="PANTHER" id="PTHR37526:SF1">
    <property type="entry name" value="PROTEIN TUSB"/>
    <property type="match status" value="1"/>
</dbReference>
<dbReference type="InterPro" id="IPR027396">
    <property type="entry name" value="DsrEFH-like"/>
</dbReference>
<dbReference type="EMBL" id="OX458332">
    <property type="protein sequence ID" value="CAI8892615.1"/>
    <property type="molecule type" value="Genomic_DNA"/>
</dbReference>
<dbReference type="Pfam" id="PF04077">
    <property type="entry name" value="DsrH"/>
    <property type="match status" value="1"/>
</dbReference>
<accession>A0AA35Y2C6</accession>
<reference evidence="1" key="1">
    <citation type="submission" date="2023-03" db="EMBL/GenBank/DDBJ databases">
        <authorList>
            <person name="Pearce D."/>
        </authorList>
    </citation>
    <scope>NUCLEOTIDE SEQUENCE</scope>
    <source>
        <strain evidence="1">Mc</strain>
    </source>
</reference>
<name>A0AA35Y2C6_METCP</name>
<dbReference type="SUPFAM" id="SSF75169">
    <property type="entry name" value="DsrEFH-like"/>
    <property type="match status" value="1"/>
</dbReference>
<dbReference type="NCBIfam" id="TIGR03011">
    <property type="entry name" value="sulf_tusB_dsrH"/>
    <property type="match status" value="1"/>
</dbReference>